<keyword evidence="7" id="KW-0325">Glycoprotein</keyword>
<reference evidence="10 11" key="1">
    <citation type="submission" date="2023-01" db="EMBL/GenBank/DDBJ databases">
        <title>Analysis of 21 Apiospora genomes using comparative genomics revels a genus with tremendous synthesis potential of carbohydrate active enzymes and secondary metabolites.</title>
        <authorList>
            <person name="Sorensen T."/>
        </authorList>
    </citation>
    <scope>NUCLEOTIDE SEQUENCE [LARGE SCALE GENOMIC DNA]</scope>
    <source>
        <strain evidence="10 11">CBS 114990</strain>
    </source>
</reference>
<dbReference type="Pfam" id="PF03198">
    <property type="entry name" value="Glyco_hydro_72"/>
    <property type="match status" value="2"/>
</dbReference>
<name>A0ABR1VA39_9PEZI</name>
<evidence type="ECO:0000256" key="9">
    <source>
        <dbReference type="RuleBase" id="RU361209"/>
    </source>
</evidence>
<organism evidence="10 11">
    <name type="scientific">Apiospora hydei</name>
    <dbReference type="NCBI Taxonomy" id="1337664"/>
    <lineage>
        <taxon>Eukaryota</taxon>
        <taxon>Fungi</taxon>
        <taxon>Dikarya</taxon>
        <taxon>Ascomycota</taxon>
        <taxon>Pezizomycotina</taxon>
        <taxon>Sordariomycetes</taxon>
        <taxon>Xylariomycetidae</taxon>
        <taxon>Amphisphaeriales</taxon>
        <taxon>Apiosporaceae</taxon>
        <taxon>Apiospora</taxon>
    </lineage>
</organism>
<keyword evidence="3 9" id="KW-0336">GPI-anchor</keyword>
<dbReference type="PANTHER" id="PTHR31468:SF5">
    <property type="entry name" value="1,3-BETA-GLUCANOSYLTRANSFERASE GAS5"/>
    <property type="match status" value="1"/>
</dbReference>
<comment type="similarity">
    <text evidence="2 9">Belongs to the glycosyl hydrolase 72 family.</text>
</comment>
<comment type="subcellular location">
    <subcellularLocation>
        <location evidence="1 9">Cell membrane</location>
        <topology evidence="1 9">Lipid-anchor</topology>
        <topology evidence="1 9">GPI-anchor</topology>
    </subcellularLocation>
</comment>
<dbReference type="EC" id="2.4.1.-" evidence="9"/>
<dbReference type="InterPro" id="IPR017853">
    <property type="entry name" value="GH"/>
</dbReference>
<evidence type="ECO:0000313" key="11">
    <source>
        <dbReference type="Proteomes" id="UP001433268"/>
    </source>
</evidence>
<dbReference type="InterPro" id="IPR004886">
    <property type="entry name" value="Glucanosyltransferase"/>
</dbReference>
<comment type="caution">
    <text evidence="10">The sequence shown here is derived from an EMBL/GenBank/DDBJ whole genome shotgun (WGS) entry which is preliminary data.</text>
</comment>
<dbReference type="SUPFAM" id="SSF51445">
    <property type="entry name" value="(Trans)glycosidases"/>
    <property type="match status" value="1"/>
</dbReference>
<evidence type="ECO:0000256" key="8">
    <source>
        <dbReference type="ARBA" id="ARBA00023288"/>
    </source>
</evidence>
<sequence>MHDQITPISVRGRYLWCNEERFIIKGVVYQNNYIRALKTAKVREERQKDNKAAPLSDPIADDQLEVLSCSIPLLQELGVNTLLVYSIDNTKSHDLAMDMLAKAGIYVIAVSLPSLACPPPEKRQPRRPLDSYTPDLVQHYFATVDRMAAYPNTLGVVAANEVLLHAGHTAGAGVIRALVRDVKRYMALHAEVNPESRQRVLPVGVSSNGVSSIFYDEFRAAAKWASPYFPISYDVIQVQSFENAHVPLFFSEYGTTSGETSPRQFLETTAIYSPAMTRIFSGACAYEFFEGPNRYGLVVVRADGTLERLRAYENLKARLAECSQSQSEGRGSGHLARVGRYGW</sequence>
<dbReference type="GeneID" id="92050949"/>
<keyword evidence="6 9" id="KW-0472">Membrane</keyword>
<keyword evidence="4 9" id="KW-0808">Transferase</keyword>
<gene>
    <name evidence="10" type="ORF">PG997_013575</name>
</gene>
<evidence type="ECO:0000256" key="1">
    <source>
        <dbReference type="ARBA" id="ARBA00004609"/>
    </source>
</evidence>
<keyword evidence="5" id="KW-0732">Signal</keyword>
<dbReference type="EMBL" id="JAQQWN010000009">
    <property type="protein sequence ID" value="KAK8066828.1"/>
    <property type="molecule type" value="Genomic_DNA"/>
</dbReference>
<dbReference type="RefSeq" id="XP_066663581.1">
    <property type="nucleotide sequence ID" value="XM_066817889.1"/>
</dbReference>
<dbReference type="Gene3D" id="3.20.20.80">
    <property type="entry name" value="Glycosidases"/>
    <property type="match status" value="1"/>
</dbReference>
<evidence type="ECO:0000256" key="4">
    <source>
        <dbReference type="ARBA" id="ARBA00022679"/>
    </source>
</evidence>
<proteinExistence type="inferred from homology"/>
<evidence type="ECO:0000256" key="7">
    <source>
        <dbReference type="ARBA" id="ARBA00023180"/>
    </source>
</evidence>
<evidence type="ECO:0000256" key="2">
    <source>
        <dbReference type="ARBA" id="ARBA00007528"/>
    </source>
</evidence>
<accession>A0ABR1VA39</accession>
<keyword evidence="11" id="KW-1185">Reference proteome</keyword>
<dbReference type="Proteomes" id="UP001433268">
    <property type="component" value="Unassembled WGS sequence"/>
</dbReference>
<protein>
    <recommendedName>
        <fullName evidence="9">1,3-beta-glucanosyltransferase</fullName>
        <ecNumber evidence="9">2.4.1.-</ecNumber>
    </recommendedName>
</protein>
<evidence type="ECO:0000256" key="5">
    <source>
        <dbReference type="ARBA" id="ARBA00022729"/>
    </source>
</evidence>
<keyword evidence="8 9" id="KW-0449">Lipoprotein</keyword>
<evidence type="ECO:0000313" key="10">
    <source>
        <dbReference type="EMBL" id="KAK8066828.1"/>
    </source>
</evidence>
<evidence type="ECO:0000256" key="6">
    <source>
        <dbReference type="ARBA" id="ARBA00023136"/>
    </source>
</evidence>
<dbReference type="PANTHER" id="PTHR31468">
    <property type="entry name" value="1,3-BETA-GLUCANOSYLTRANSFERASE GAS1"/>
    <property type="match status" value="1"/>
</dbReference>
<evidence type="ECO:0000256" key="3">
    <source>
        <dbReference type="ARBA" id="ARBA00022622"/>
    </source>
</evidence>
<comment type="function">
    <text evidence="9">Splits internally a 1,3-beta-glucan molecule and transfers the newly generated reducing end (the donor) to the non-reducing end of another 1,3-beta-glucan molecule (the acceptor) forming a 1,3-beta linkage, resulting in the elongation of 1,3-beta-glucan chains in the cell wall.</text>
</comment>